<proteinExistence type="predicted"/>
<evidence type="ECO:0000313" key="2">
    <source>
        <dbReference type="Proteomes" id="UP000554837"/>
    </source>
</evidence>
<keyword evidence="2" id="KW-1185">Reference proteome</keyword>
<dbReference type="EMBL" id="JACHHO010000003">
    <property type="protein sequence ID" value="MBB5205244.1"/>
    <property type="molecule type" value="Genomic_DNA"/>
</dbReference>
<organism evidence="1 2">
    <name type="scientific">Inhella inkyongensis</name>
    <dbReference type="NCBI Taxonomy" id="392593"/>
    <lineage>
        <taxon>Bacteria</taxon>
        <taxon>Pseudomonadati</taxon>
        <taxon>Pseudomonadota</taxon>
        <taxon>Betaproteobacteria</taxon>
        <taxon>Burkholderiales</taxon>
        <taxon>Sphaerotilaceae</taxon>
        <taxon>Inhella</taxon>
    </lineage>
</organism>
<evidence type="ECO:0008006" key="3">
    <source>
        <dbReference type="Google" id="ProtNLM"/>
    </source>
</evidence>
<reference evidence="1 2" key="1">
    <citation type="submission" date="2020-08" db="EMBL/GenBank/DDBJ databases">
        <title>Genomic Encyclopedia of Type Strains, Phase IV (KMG-IV): sequencing the most valuable type-strain genomes for metagenomic binning, comparative biology and taxonomic classification.</title>
        <authorList>
            <person name="Goeker M."/>
        </authorList>
    </citation>
    <scope>NUCLEOTIDE SEQUENCE [LARGE SCALE GENOMIC DNA]</scope>
    <source>
        <strain evidence="1 2">DSM 23958</strain>
    </source>
</reference>
<comment type="caution">
    <text evidence="1">The sequence shown here is derived from an EMBL/GenBank/DDBJ whole genome shotgun (WGS) entry which is preliminary data.</text>
</comment>
<evidence type="ECO:0000313" key="1">
    <source>
        <dbReference type="EMBL" id="MBB5205244.1"/>
    </source>
</evidence>
<dbReference type="RefSeq" id="WP_138858218.1">
    <property type="nucleotide sequence ID" value="NZ_CP040709.1"/>
</dbReference>
<dbReference type="OrthoDB" id="9786766at2"/>
<dbReference type="Gene3D" id="2.60.40.1190">
    <property type="match status" value="1"/>
</dbReference>
<dbReference type="SUPFAM" id="SSF49344">
    <property type="entry name" value="CBD9-like"/>
    <property type="match status" value="1"/>
</dbReference>
<name>A0A840S8X8_9BURK</name>
<accession>A0A840S8X8</accession>
<sequence length="731" mass="82796">MPLHTQAHEAPRIDGRLDDAVWQVAPRFDAFKRFRPEPSGSVGAYRTEAQLLLSGDALVVALRAWDPQPQNLRAPLARRDQVWPDQDSLTVWIDPNGRQQVAQFVRVNAAGSIRDGLYTAATDDEDDAPDFLDVEVGVQRLADGWSAEIRWPLASLRYPLDGQLPWRLMLSRRIPSEPAQTLTSVLLERGTPHLLTEMQTLDHDAPLRERLAHTQHRVLRSELTLRHGRPQAASPRANLGLELQWRPRADWVLDATLRPDFSQVELDDPQLAGNTRFALFVPEKRAFFLDSSDVLGQVGPDRWGVARGQLAFYSRAVVDPRWGLRATWRGADSEATALAVRDAGGGLLLRPGALGTESVEIDQASQLVFARHRTQWSADWAVAALLTRREWQRGASTDLLGLDWQGQLGEDERLRGHWLLSRDLSRLDVQHGLLRAAQATQDQAGWLQWRHHGEHWRWQADWERIGTRFVNDNGFVPQAGIQRHTLELTRVVHPEDGPLQEWEATLRALDTQALRDPERGVTRRQPIGQALQAGGWMLGPWSTEVWGHANWQRQRARADGGLHRPRSLTLGMDSHPGPLFTFAHFELEWGQRLDVDADRVGRGYALSSQFNWRWVLPGGWGMELEQRWARAAVRAPSGQAALAERQDQTKLVLYLSPEQAVRLLHQQGRSEREAEAGWPAQRDREQVSTLTWLARAGALRGWSVGASWSRVAQAQPLQRELFVKFQQGWNL</sequence>
<dbReference type="Proteomes" id="UP000554837">
    <property type="component" value="Unassembled WGS sequence"/>
</dbReference>
<protein>
    <recommendedName>
        <fullName evidence="3">Carbohydrate-binding domain-containing protein</fullName>
    </recommendedName>
</protein>
<dbReference type="AlphaFoldDB" id="A0A840S8X8"/>
<gene>
    <name evidence="1" type="ORF">HNQ51_002563</name>
</gene>